<organism evidence="1 2">
    <name type="scientific">Vibrio atlanticus (strain LGP32)</name>
    <name type="common">Vibrio splendidus (strain Mel32)</name>
    <dbReference type="NCBI Taxonomy" id="575788"/>
    <lineage>
        <taxon>Bacteria</taxon>
        <taxon>Pseudomonadati</taxon>
        <taxon>Pseudomonadota</taxon>
        <taxon>Gammaproteobacteria</taxon>
        <taxon>Vibrionales</taxon>
        <taxon>Vibrionaceae</taxon>
        <taxon>Vibrio</taxon>
    </lineage>
</organism>
<protein>
    <submittedName>
        <fullName evidence="1">Uncharacterized protein</fullName>
    </submittedName>
</protein>
<name>B7VJW5_VIBA3</name>
<evidence type="ECO:0000313" key="2">
    <source>
        <dbReference type="Proteomes" id="UP000009100"/>
    </source>
</evidence>
<dbReference type="Proteomes" id="UP000009100">
    <property type="component" value="Chromosome 1"/>
</dbReference>
<accession>B7VJW5</accession>
<evidence type="ECO:0000313" key="1">
    <source>
        <dbReference type="EMBL" id="CAV17641.1"/>
    </source>
</evidence>
<sequence>MGIYCGFSDLQTTSILRSVAKKFYPPTLLYKETVYTGLIYSVVQLYR</sequence>
<dbReference type="HOGENOM" id="CLU_3174714_0_0_6"/>
<gene>
    <name evidence="1" type="ordered locus">VS_0647</name>
</gene>
<proteinExistence type="predicted"/>
<dbReference type="EMBL" id="FM954972">
    <property type="protein sequence ID" value="CAV17641.1"/>
    <property type="molecule type" value="Genomic_DNA"/>
</dbReference>
<reference evidence="1 2" key="1">
    <citation type="submission" date="2009-02" db="EMBL/GenBank/DDBJ databases">
        <title>Vibrio splendidus str. LGP32 complete genome.</title>
        <authorList>
            <person name="Mazel D."/>
            <person name="Le Roux F."/>
        </authorList>
    </citation>
    <scope>NUCLEOTIDE SEQUENCE [LARGE SCALE GENOMIC DNA]</scope>
    <source>
        <strain evidence="1 2">LGP32</strain>
    </source>
</reference>
<dbReference type="KEGG" id="vsp:VS_0647"/>
<dbReference type="STRING" id="575788.VS_0647"/>
<dbReference type="AlphaFoldDB" id="B7VJW5"/>